<proteinExistence type="predicted"/>
<evidence type="ECO:0000313" key="1">
    <source>
        <dbReference type="EMBL" id="KAH3774424.1"/>
    </source>
</evidence>
<keyword evidence="2" id="KW-1185">Reference proteome</keyword>
<dbReference type="AlphaFoldDB" id="A0A9D4IIK9"/>
<dbReference type="EMBL" id="JAIWYP010000009">
    <property type="protein sequence ID" value="KAH3774424.1"/>
    <property type="molecule type" value="Genomic_DNA"/>
</dbReference>
<accession>A0A9D4IIK9</accession>
<comment type="caution">
    <text evidence="1">The sequence shown here is derived from an EMBL/GenBank/DDBJ whole genome shotgun (WGS) entry which is preliminary data.</text>
</comment>
<reference evidence="1" key="1">
    <citation type="journal article" date="2019" name="bioRxiv">
        <title>The Genome of the Zebra Mussel, Dreissena polymorpha: A Resource for Invasive Species Research.</title>
        <authorList>
            <person name="McCartney M.A."/>
            <person name="Auch B."/>
            <person name="Kono T."/>
            <person name="Mallez S."/>
            <person name="Zhang Y."/>
            <person name="Obille A."/>
            <person name="Becker A."/>
            <person name="Abrahante J.E."/>
            <person name="Garbe J."/>
            <person name="Badalamenti J.P."/>
            <person name="Herman A."/>
            <person name="Mangelson H."/>
            <person name="Liachko I."/>
            <person name="Sullivan S."/>
            <person name="Sone E.D."/>
            <person name="Koren S."/>
            <person name="Silverstein K.A.T."/>
            <person name="Beckman K.B."/>
            <person name="Gohl D.M."/>
        </authorList>
    </citation>
    <scope>NUCLEOTIDE SEQUENCE</scope>
    <source>
        <strain evidence="1">Duluth1</strain>
        <tissue evidence="1">Whole animal</tissue>
    </source>
</reference>
<organism evidence="1 2">
    <name type="scientific">Dreissena polymorpha</name>
    <name type="common">Zebra mussel</name>
    <name type="synonym">Mytilus polymorpha</name>
    <dbReference type="NCBI Taxonomy" id="45954"/>
    <lineage>
        <taxon>Eukaryota</taxon>
        <taxon>Metazoa</taxon>
        <taxon>Spiralia</taxon>
        <taxon>Lophotrochozoa</taxon>
        <taxon>Mollusca</taxon>
        <taxon>Bivalvia</taxon>
        <taxon>Autobranchia</taxon>
        <taxon>Heteroconchia</taxon>
        <taxon>Euheterodonta</taxon>
        <taxon>Imparidentia</taxon>
        <taxon>Neoheterodontei</taxon>
        <taxon>Myida</taxon>
        <taxon>Dreissenoidea</taxon>
        <taxon>Dreissenidae</taxon>
        <taxon>Dreissena</taxon>
    </lineage>
</organism>
<reference evidence="1" key="2">
    <citation type="submission" date="2020-11" db="EMBL/GenBank/DDBJ databases">
        <authorList>
            <person name="McCartney M.A."/>
            <person name="Auch B."/>
            <person name="Kono T."/>
            <person name="Mallez S."/>
            <person name="Becker A."/>
            <person name="Gohl D.M."/>
            <person name="Silverstein K.A.T."/>
            <person name="Koren S."/>
            <person name="Bechman K.B."/>
            <person name="Herman A."/>
            <person name="Abrahante J.E."/>
            <person name="Garbe J."/>
        </authorList>
    </citation>
    <scope>NUCLEOTIDE SEQUENCE</scope>
    <source>
        <strain evidence="1">Duluth1</strain>
        <tissue evidence="1">Whole animal</tissue>
    </source>
</reference>
<dbReference type="Proteomes" id="UP000828390">
    <property type="component" value="Unassembled WGS sequence"/>
</dbReference>
<gene>
    <name evidence="1" type="ORF">DPMN_175806</name>
</gene>
<protein>
    <submittedName>
        <fullName evidence="1">Uncharacterized protein</fullName>
    </submittedName>
</protein>
<evidence type="ECO:0000313" key="2">
    <source>
        <dbReference type="Proteomes" id="UP000828390"/>
    </source>
</evidence>
<sequence length="51" mass="5805">MTFLPSTDAAKCATTKTIALQIFNRQLRAELFQNEKIMLVEIKNMKTEDTG</sequence>
<name>A0A9D4IIK9_DREPO</name>